<evidence type="ECO:0000313" key="5">
    <source>
        <dbReference type="Proteomes" id="UP000199706"/>
    </source>
</evidence>
<evidence type="ECO:0000313" key="4">
    <source>
        <dbReference type="EMBL" id="SDI33522.1"/>
    </source>
</evidence>
<reference evidence="4 5" key="1">
    <citation type="submission" date="2016-10" db="EMBL/GenBank/DDBJ databases">
        <authorList>
            <person name="de Groot N.N."/>
        </authorList>
    </citation>
    <scope>NUCLEOTIDE SEQUENCE [LARGE SCALE GENOMIC DNA]</scope>
    <source>
        <strain evidence="4 5">LMG 2247</strain>
    </source>
</reference>
<dbReference type="SUPFAM" id="SSF56281">
    <property type="entry name" value="Metallo-hydrolase/oxidoreductase"/>
    <property type="match status" value="1"/>
</dbReference>
<keyword evidence="1" id="KW-0378">Hydrolase</keyword>
<evidence type="ECO:0000256" key="1">
    <source>
        <dbReference type="ARBA" id="ARBA00022801"/>
    </source>
</evidence>
<dbReference type="Pfam" id="PF10996">
    <property type="entry name" value="Beta-Casp"/>
    <property type="match status" value="1"/>
</dbReference>
<dbReference type="GO" id="GO:0016787">
    <property type="term" value="F:hydrolase activity"/>
    <property type="evidence" value="ECO:0007669"/>
    <property type="project" value="UniProtKB-KW"/>
</dbReference>
<dbReference type="Pfam" id="PF00753">
    <property type="entry name" value="Lactamase_B"/>
    <property type="match status" value="1"/>
</dbReference>
<dbReference type="Pfam" id="PF07521">
    <property type="entry name" value="RMMBL"/>
    <property type="match status" value="1"/>
</dbReference>
<dbReference type="PANTHER" id="PTHR11203">
    <property type="entry name" value="CLEAVAGE AND POLYADENYLATION SPECIFICITY FACTOR FAMILY MEMBER"/>
    <property type="match status" value="1"/>
</dbReference>
<dbReference type="RefSeq" id="WP_090692230.1">
    <property type="nucleotide sequence ID" value="NZ_CADERL010000030.1"/>
</dbReference>
<dbReference type="SMART" id="SM00849">
    <property type="entry name" value="Lactamase_B"/>
    <property type="match status" value="1"/>
</dbReference>
<dbReference type="InterPro" id="IPR050698">
    <property type="entry name" value="MBL"/>
</dbReference>
<dbReference type="InterPro" id="IPR036866">
    <property type="entry name" value="RibonucZ/Hydroxyglut_hydro"/>
</dbReference>
<dbReference type="SMART" id="SM01027">
    <property type="entry name" value="Beta-Casp"/>
    <property type="match status" value="1"/>
</dbReference>
<feature type="domain" description="Beta-Casp" evidence="3">
    <location>
        <begin position="247"/>
        <end position="366"/>
    </location>
</feature>
<name>A0A1G8JQS5_9BURK</name>
<evidence type="ECO:0000259" key="2">
    <source>
        <dbReference type="SMART" id="SM00849"/>
    </source>
</evidence>
<sequence length="475" mass="51359">MKLTFLGATETVTGSKYLLEGAGLRLLIDCGLFQGTKNLRMRNWNALPVPIETLDGVILTHAHLDHSGYLPVLARMGYRGPIYCTSGTRDLCEVMLRDSAKLQEEEADFANRHGFSKHHPALPLYTLKDAEDALRLLVLRDFDVPTMLNDHACFRLLPAGHILGAASVVLCMEGKVIAFSGDLGRPHDPIMRAPMPLAHADYLVVESTYGDRLHSAVDPATELADVFSRTFRQGGMVVIPCFAVGRAQSILHYIAELKASGRMANVPVYLDSPMACSVTDLYRHHAREHRLTMTQANALSHAAEMVRTVDESKAVSSRRGPMVVIAGSGMATGGRVLHHLKAFAPDSRNTIVLVGYQAAGTRGAALAAHAPSIKIHGEYIPVRAAVESISSLSAHADYSETLAWLGAISAPPERTFITHGESAAADALRRHIEETLHWPCTIPTYLEAVELPASATGESFHCCEASPGAHTVGES</sequence>
<dbReference type="InterPro" id="IPR022712">
    <property type="entry name" value="Beta_Casp"/>
</dbReference>
<dbReference type="CDD" id="cd16295">
    <property type="entry name" value="TTHA0252-CPSF-like_MBL-fold"/>
    <property type="match status" value="1"/>
</dbReference>
<dbReference type="Gene3D" id="3.60.15.10">
    <property type="entry name" value="Ribonuclease Z/Hydroxyacylglutathione hydrolase-like"/>
    <property type="match status" value="1"/>
</dbReference>
<feature type="domain" description="Metallo-beta-lactamase" evidence="2">
    <location>
        <begin position="13"/>
        <end position="217"/>
    </location>
</feature>
<dbReference type="Gene3D" id="3.40.50.10890">
    <property type="match status" value="1"/>
</dbReference>
<protein>
    <submittedName>
        <fullName evidence="4">Metallo-beta-lactamase family protein</fullName>
    </submittedName>
</protein>
<proteinExistence type="predicted"/>
<dbReference type="Proteomes" id="UP000199706">
    <property type="component" value="Unassembled WGS sequence"/>
</dbReference>
<dbReference type="OrthoDB" id="9803916at2"/>
<organism evidence="4 5">
    <name type="scientific">Paraburkholderia phenazinium</name>
    <dbReference type="NCBI Taxonomy" id="60549"/>
    <lineage>
        <taxon>Bacteria</taxon>
        <taxon>Pseudomonadati</taxon>
        <taxon>Pseudomonadota</taxon>
        <taxon>Betaproteobacteria</taxon>
        <taxon>Burkholderiales</taxon>
        <taxon>Burkholderiaceae</taxon>
        <taxon>Paraburkholderia</taxon>
    </lineage>
</organism>
<dbReference type="GO" id="GO:0004521">
    <property type="term" value="F:RNA endonuclease activity"/>
    <property type="evidence" value="ECO:0007669"/>
    <property type="project" value="TreeGrafter"/>
</dbReference>
<dbReference type="AlphaFoldDB" id="A0A1G8JQS5"/>
<evidence type="ECO:0000259" key="3">
    <source>
        <dbReference type="SMART" id="SM01027"/>
    </source>
</evidence>
<accession>A0A1G8JQS5</accession>
<dbReference type="PANTHER" id="PTHR11203:SF37">
    <property type="entry name" value="INTEGRATOR COMPLEX SUBUNIT 11"/>
    <property type="match status" value="1"/>
</dbReference>
<dbReference type="EMBL" id="FNCJ01000021">
    <property type="protein sequence ID" value="SDI33522.1"/>
    <property type="molecule type" value="Genomic_DNA"/>
</dbReference>
<dbReference type="InterPro" id="IPR001279">
    <property type="entry name" value="Metallo-B-lactamas"/>
</dbReference>
<gene>
    <name evidence="4" type="ORF">SAMN05216466_12110</name>
</gene>
<dbReference type="InterPro" id="IPR011108">
    <property type="entry name" value="RMMBL"/>
</dbReference>